<dbReference type="WBParaSite" id="ES5_v2.g25141.t1">
    <property type="protein sequence ID" value="ES5_v2.g25141.t1"/>
    <property type="gene ID" value="ES5_v2.g25141"/>
</dbReference>
<evidence type="ECO:0000313" key="2">
    <source>
        <dbReference type="WBParaSite" id="ES5_v2.g25141.t1"/>
    </source>
</evidence>
<dbReference type="Proteomes" id="UP000887579">
    <property type="component" value="Unplaced"/>
</dbReference>
<evidence type="ECO:0000313" key="1">
    <source>
        <dbReference type="Proteomes" id="UP000887579"/>
    </source>
</evidence>
<proteinExistence type="predicted"/>
<accession>A0AC34G5S8</accession>
<name>A0AC34G5S8_9BILA</name>
<sequence length="96" mass="11069">MLNTKAAVIKEVRSQLSRFLLSNRHTIDWLENESKNESEDPIEKLAEKIGYNSTADLLHGEFRDCVKFVGKNIIEATPKLYDTPELQHIISLQKRT</sequence>
<organism evidence="1 2">
    <name type="scientific">Panagrolaimus sp. ES5</name>
    <dbReference type="NCBI Taxonomy" id="591445"/>
    <lineage>
        <taxon>Eukaryota</taxon>
        <taxon>Metazoa</taxon>
        <taxon>Ecdysozoa</taxon>
        <taxon>Nematoda</taxon>
        <taxon>Chromadorea</taxon>
        <taxon>Rhabditida</taxon>
        <taxon>Tylenchina</taxon>
        <taxon>Panagrolaimomorpha</taxon>
        <taxon>Panagrolaimoidea</taxon>
        <taxon>Panagrolaimidae</taxon>
        <taxon>Panagrolaimus</taxon>
    </lineage>
</organism>
<protein>
    <submittedName>
        <fullName evidence="2">Uncharacterized protein</fullName>
    </submittedName>
</protein>
<reference evidence="2" key="1">
    <citation type="submission" date="2022-11" db="UniProtKB">
        <authorList>
            <consortium name="WormBaseParasite"/>
        </authorList>
    </citation>
    <scope>IDENTIFICATION</scope>
</reference>